<dbReference type="EnsemblPlants" id="MELO3C035308.2.1">
    <property type="protein sequence ID" value="MELO3C035308.2.1"/>
    <property type="gene ID" value="MELO3C035308.2"/>
</dbReference>
<organism evidence="1">
    <name type="scientific">Cucumis melo</name>
    <name type="common">Muskmelon</name>
    <dbReference type="NCBI Taxonomy" id="3656"/>
    <lineage>
        <taxon>Eukaryota</taxon>
        <taxon>Viridiplantae</taxon>
        <taxon>Streptophyta</taxon>
        <taxon>Embryophyta</taxon>
        <taxon>Tracheophyta</taxon>
        <taxon>Spermatophyta</taxon>
        <taxon>Magnoliopsida</taxon>
        <taxon>eudicotyledons</taxon>
        <taxon>Gunneridae</taxon>
        <taxon>Pentapetalae</taxon>
        <taxon>rosids</taxon>
        <taxon>fabids</taxon>
        <taxon>Cucurbitales</taxon>
        <taxon>Cucurbitaceae</taxon>
        <taxon>Benincaseae</taxon>
        <taxon>Cucumis</taxon>
    </lineage>
</organism>
<name>A0A9I9ELD0_CUCME</name>
<reference evidence="1" key="1">
    <citation type="submission" date="2023-03" db="UniProtKB">
        <authorList>
            <consortium name="EnsemblPlants"/>
        </authorList>
    </citation>
    <scope>IDENTIFICATION</scope>
</reference>
<proteinExistence type="predicted"/>
<dbReference type="AlphaFoldDB" id="A0A9I9ELD0"/>
<protein>
    <submittedName>
        <fullName evidence="1">Uncharacterized protein</fullName>
    </submittedName>
</protein>
<dbReference type="Gramene" id="MELO3C035308.2.1">
    <property type="protein sequence ID" value="MELO3C035308.2.1"/>
    <property type="gene ID" value="MELO3C035308.2"/>
</dbReference>
<accession>A0A9I9ELD0</accession>
<evidence type="ECO:0000313" key="1">
    <source>
        <dbReference type="EnsemblPlants" id="MELO3C035308.2.1"/>
    </source>
</evidence>
<sequence>MWLIQFQNNFKTCSNESFYPDDNYTPYYTQIFMSISREPYIPVESLPVYNTSPFSTIELPLPPSRISRPSTSIMAERTNSLT</sequence>